<dbReference type="Proteomes" id="UP000198542">
    <property type="component" value="Unassembled WGS sequence"/>
</dbReference>
<accession>A0A1H4MA98</accession>
<name>A0A1H4MA98_PSEJE</name>
<sequence length="36" mass="3831">MVVNDNASNQIPSGVVAFFASKLAPTGFQDSKITYI</sequence>
<evidence type="ECO:0000313" key="1">
    <source>
        <dbReference type="EMBL" id="SEB79425.1"/>
    </source>
</evidence>
<reference evidence="2" key="1">
    <citation type="submission" date="2016-10" db="EMBL/GenBank/DDBJ databases">
        <authorList>
            <person name="Varghese N."/>
            <person name="Submissions S."/>
        </authorList>
    </citation>
    <scope>NUCLEOTIDE SEQUENCE [LARGE SCALE GENOMIC DNA]</scope>
    <source>
        <strain evidence="2">BS3660</strain>
    </source>
</reference>
<organism evidence="1 2">
    <name type="scientific">Pseudomonas jessenii</name>
    <dbReference type="NCBI Taxonomy" id="77298"/>
    <lineage>
        <taxon>Bacteria</taxon>
        <taxon>Pseudomonadati</taxon>
        <taxon>Pseudomonadota</taxon>
        <taxon>Gammaproteobacteria</taxon>
        <taxon>Pseudomonadales</taxon>
        <taxon>Pseudomonadaceae</taxon>
        <taxon>Pseudomonas</taxon>
    </lineage>
</organism>
<protein>
    <submittedName>
        <fullName evidence="1">Uncharacterized protein</fullName>
    </submittedName>
</protein>
<proteinExistence type="predicted"/>
<evidence type="ECO:0000313" key="2">
    <source>
        <dbReference type="Proteomes" id="UP000198542"/>
    </source>
</evidence>
<gene>
    <name evidence="1" type="ORF">SAMN04490187_1997</name>
</gene>
<dbReference type="AlphaFoldDB" id="A0A1H4MA98"/>
<dbReference type="EMBL" id="FNTC01000002">
    <property type="protein sequence ID" value="SEB79425.1"/>
    <property type="molecule type" value="Genomic_DNA"/>
</dbReference>
<keyword evidence="2" id="KW-1185">Reference proteome</keyword>